<feature type="coiled-coil region" evidence="1">
    <location>
        <begin position="87"/>
        <end position="114"/>
    </location>
</feature>
<accession>A0A892ZEK2</accession>
<dbReference type="RefSeq" id="WP_230338325.1">
    <property type="nucleotide sequence ID" value="NZ_CP069798.1"/>
</dbReference>
<sequence length="256" mass="29382">MMHAIVSLMMFSIIYVFKELDIMNRVILLALLIASLTNAYAQENNPTWQSQQRVQQEQGWMMMEQQRLQQEQMANQPPQPQVRYKTVAEQEAEIRANERNAKIQQENLKRLNEKTVQTMSANDFYVSIAIGTNDGRPLMAEPGFNTLQSMNNRPQAERDALQNCQQKGLNNCRILATYANACGVIYGKLNTDGSDWRVNTAPGPEFLVTKTNAMCQKKYGSNCGTLPQTPYQYPICSRNLPRKEFHQSSDRGEYWE</sequence>
<dbReference type="KEGG" id="ptes:JQU52_09895"/>
<keyword evidence="1" id="KW-0175">Coiled coil</keyword>
<dbReference type="Proteomes" id="UP000653156">
    <property type="component" value="Chromosome"/>
</dbReference>
<dbReference type="InterPro" id="IPR025240">
    <property type="entry name" value="DUF4189"/>
</dbReference>
<organism evidence="3 4">
    <name type="scientific">Paralysiella testudinis</name>
    <dbReference type="NCBI Taxonomy" id="2809020"/>
    <lineage>
        <taxon>Bacteria</taxon>
        <taxon>Pseudomonadati</taxon>
        <taxon>Pseudomonadota</taxon>
        <taxon>Betaproteobacteria</taxon>
        <taxon>Neisseriales</taxon>
        <taxon>Neisseriaceae</taxon>
        <taxon>Paralysiella</taxon>
    </lineage>
</organism>
<gene>
    <name evidence="3" type="ORF">JQU52_09895</name>
</gene>
<dbReference type="AlphaFoldDB" id="A0A892ZEK2"/>
<feature type="domain" description="DUF4189" evidence="2">
    <location>
        <begin position="150"/>
        <end position="225"/>
    </location>
</feature>
<name>A0A892ZEK2_9NEIS</name>
<protein>
    <submittedName>
        <fullName evidence="3">DUF4189 domain-containing protein</fullName>
    </submittedName>
</protein>
<dbReference type="Pfam" id="PF13827">
    <property type="entry name" value="DUF4189"/>
    <property type="match status" value="1"/>
</dbReference>
<proteinExistence type="predicted"/>
<reference evidence="3" key="1">
    <citation type="submission" date="2021-02" db="EMBL/GenBank/DDBJ databases">
        <title>Neisseriaceae sp. 26B isolated from the cloaca of a Common Toad-headed Turtle (Mesoclemmys nasuta).</title>
        <authorList>
            <person name="Spergser J."/>
            <person name="Busse H.-J."/>
        </authorList>
    </citation>
    <scope>NUCLEOTIDE SEQUENCE</scope>
    <source>
        <strain evidence="3">26B</strain>
    </source>
</reference>
<evidence type="ECO:0000259" key="2">
    <source>
        <dbReference type="Pfam" id="PF13827"/>
    </source>
</evidence>
<keyword evidence="4" id="KW-1185">Reference proteome</keyword>
<dbReference type="EMBL" id="CP069798">
    <property type="protein sequence ID" value="QRQ81040.1"/>
    <property type="molecule type" value="Genomic_DNA"/>
</dbReference>
<evidence type="ECO:0000313" key="3">
    <source>
        <dbReference type="EMBL" id="QRQ81040.1"/>
    </source>
</evidence>
<evidence type="ECO:0000313" key="4">
    <source>
        <dbReference type="Proteomes" id="UP000653156"/>
    </source>
</evidence>
<evidence type="ECO:0000256" key="1">
    <source>
        <dbReference type="SAM" id="Coils"/>
    </source>
</evidence>